<feature type="compositionally biased region" description="Low complexity" evidence="3">
    <location>
        <begin position="337"/>
        <end position="346"/>
    </location>
</feature>
<comment type="caution">
    <text evidence="5">The sequence shown here is derived from an EMBL/GenBank/DDBJ whole genome shotgun (WGS) entry which is preliminary data.</text>
</comment>
<dbReference type="SUPFAM" id="SSF81382">
    <property type="entry name" value="Skp1 dimerisation domain-like"/>
    <property type="match status" value="1"/>
</dbReference>
<feature type="compositionally biased region" description="Basic and acidic residues" evidence="3">
    <location>
        <begin position="241"/>
        <end position="256"/>
    </location>
</feature>
<feature type="region of interest" description="Disordered" evidence="3">
    <location>
        <begin position="241"/>
        <end position="378"/>
    </location>
</feature>
<feature type="region of interest" description="Disordered" evidence="3">
    <location>
        <begin position="1"/>
        <end position="26"/>
    </location>
</feature>
<protein>
    <recommendedName>
        <fullName evidence="4">SKP1 component dimerisation domain-containing protein</fullName>
    </recommendedName>
</protein>
<comment type="similarity">
    <text evidence="1">Belongs to the SKP1 family.</text>
</comment>
<feature type="region of interest" description="Disordered" evidence="3">
    <location>
        <begin position="410"/>
        <end position="456"/>
    </location>
</feature>
<dbReference type="Gene3D" id="3.30.710.10">
    <property type="entry name" value="Potassium Channel Kv1.1, Chain A"/>
    <property type="match status" value="1"/>
</dbReference>
<reference evidence="5 6" key="1">
    <citation type="journal article" date="2024" name="Nat. Commun.">
        <title>Phylogenomics reveals the evolutionary origins of lichenization in chlorophyte algae.</title>
        <authorList>
            <person name="Puginier C."/>
            <person name="Libourel C."/>
            <person name="Otte J."/>
            <person name="Skaloud P."/>
            <person name="Haon M."/>
            <person name="Grisel S."/>
            <person name="Petersen M."/>
            <person name="Berrin J.G."/>
            <person name="Delaux P.M."/>
            <person name="Dal Grande F."/>
            <person name="Keller J."/>
        </authorList>
    </citation>
    <scope>NUCLEOTIDE SEQUENCE [LARGE SCALE GENOMIC DNA]</scope>
    <source>
        <strain evidence="5 6">SAG 216-7</strain>
    </source>
</reference>
<gene>
    <name evidence="5" type="ORF">WJX75_000514</name>
</gene>
<dbReference type="InterPro" id="IPR011333">
    <property type="entry name" value="SKP1/BTB/POZ_sf"/>
</dbReference>
<dbReference type="PANTHER" id="PTHR11165">
    <property type="entry name" value="SKP1"/>
    <property type="match status" value="1"/>
</dbReference>
<evidence type="ECO:0000313" key="5">
    <source>
        <dbReference type="EMBL" id="KAK9914786.1"/>
    </source>
</evidence>
<dbReference type="InterPro" id="IPR016897">
    <property type="entry name" value="SKP1"/>
</dbReference>
<feature type="compositionally biased region" description="Acidic residues" evidence="3">
    <location>
        <begin position="347"/>
        <end position="367"/>
    </location>
</feature>
<evidence type="ECO:0000313" key="6">
    <source>
        <dbReference type="Proteomes" id="UP001491310"/>
    </source>
</evidence>
<dbReference type="SMART" id="SM00512">
    <property type="entry name" value="Skp1"/>
    <property type="match status" value="1"/>
</dbReference>
<evidence type="ECO:0000256" key="1">
    <source>
        <dbReference type="ARBA" id="ARBA00009993"/>
    </source>
</evidence>
<evidence type="ECO:0000256" key="3">
    <source>
        <dbReference type="SAM" id="MobiDB-lite"/>
    </source>
</evidence>
<accession>A0ABR2YT43</accession>
<dbReference type="Proteomes" id="UP001491310">
    <property type="component" value="Unassembled WGS sequence"/>
</dbReference>
<dbReference type="EMBL" id="JALJOT010000005">
    <property type="protein sequence ID" value="KAK9914786.1"/>
    <property type="molecule type" value="Genomic_DNA"/>
</dbReference>
<feature type="compositionally biased region" description="Basic residues" evidence="3">
    <location>
        <begin position="296"/>
        <end position="306"/>
    </location>
</feature>
<feature type="domain" description="SKP1 component dimerisation" evidence="4">
    <location>
        <begin position="178"/>
        <end position="215"/>
    </location>
</feature>
<dbReference type="InterPro" id="IPR016072">
    <property type="entry name" value="Skp1_comp_dimer"/>
</dbReference>
<keyword evidence="2" id="KW-0833">Ubl conjugation pathway</keyword>
<name>A0ABR2YT43_9CHLO</name>
<evidence type="ECO:0000256" key="2">
    <source>
        <dbReference type="ARBA" id="ARBA00022786"/>
    </source>
</evidence>
<dbReference type="Pfam" id="PF01466">
    <property type="entry name" value="Skp1"/>
    <property type="match status" value="1"/>
</dbReference>
<sequence length="574" mass="61491">MAGKKGSKTDARTPTRTNGASDRSILDQARAITAQTGRSVLGLPSGLEPMALAPPEPSHAIQEQNLKAALEASSIFVETLESDGALAVEEIEREVAFLSPYIQREVLHHGRGFTSEAPIALPSKVTPEVLQLLLQYCRFHRASGRSDKERKMFDEKFVRLDTRRLCELTSAADALDMKPLVDLTSRALARLIEGKTPEQIRAQFQLPDDLTEEEKLEPVRNFGDDPKIRLLNRLYEKKRKELQRRREEEENLKKGDSILALEGGPPAGGSPQPDARSLDDLLSFIDGSADKGASKGTKKKRGKGGRKQPQVPPPLSNGHRASAGSNGKGDPPKHWSGESAGGTSYEEGGEEEEGTLDDIDEEDEGEGEAAGGSWQVQQEELLMHSASFGPILGPITTLTSLANFKARSLPTPRDAATGEAAPGPDSAAGRSQALSVSKDAQSSKAPSDELQASAKAELGRQEAALQLRFGTKGLPSGNSACGCTNRCGNAKNSVRHKAWGNPGDVAAAQHAMLAFLERCGLSRQLTLVPVEQLPPDQATEDCSATVHRGDGDVIQDVVLPNGSTLHLSLTRAAR</sequence>
<dbReference type="InterPro" id="IPR001232">
    <property type="entry name" value="SKP1-like"/>
</dbReference>
<feature type="compositionally biased region" description="Polar residues" evidence="3">
    <location>
        <begin position="432"/>
        <end position="445"/>
    </location>
</feature>
<proteinExistence type="inferred from homology"/>
<dbReference type="InterPro" id="IPR036296">
    <property type="entry name" value="SKP1-like_dim_sf"/>
</dbReference>
<organism evidence="5 6">
    <name type="scientific">Coccomyxa subellipsoidea</name>
    <dbReference type="NCBI Taxonomy" id="248742"/>
    <lineage>
        <taxon>Eukaryota</taxon>
        <taxon>Viridiplantae</taxon>
        <taxon>Chlorophyta</taxon>
        <taxon>core chlorophytes</taxon>
        <taxon>Trebouxiophyceae</taxon>
        <taxon>Trebouxiophyceae incertae sedis</taxon>
        <taxon>Coccomyxaceae</taxon>
        <taxon>Coccomyxa</taxon>
    </lineage>
</organism>
<keyword evidence="6" id="KW-1185">Reference proteome</keyword>
<evidence type="ECO:0000259" key="4">
    <source>
        <dbReference type="Pfam" id="PF01466"/>
    </source>
</evidence>